<sequence>MRKSKVTTVAGGGTSTGERPGSSSGYFYRGEKVLCYHGPRLFRAEIQKTELRENGMEYFVHYLGWNEIFDEYVGPDRLLKYNEDNIIKQRKLERRHRLGRNLKPGMLVQTKPKGSHAARGRKRKADSLMGKGSVATKKVLNIRIPLTLMRQLIDERDFITKHDKLINLPCCPSVDDILAKYLDYTSKDVIIGTSMQEILNGMQCYFNKALPIYLLYKQERLQFSKAVSDNGSPSRIYGAEHLLRLFVMLPKLLTFVNIKEDTLIALRKLVLNFLKFLQKNWDTLFVCGAYDDPTDSEGSSEGIDNCQDSVHLDQTHP</sequence>
<keyword evidence="3" id="KW-0805">Transcription regulation</keyword>
<feature type="region of interest" description="Disordered" evidence="6">
    <location>
        <begin position="298"/>
        <end position="317"/>
    </location>
</feature>
<dbReference type="GO" id="GO:0000123">
    <property type="term" value="C:histone acetyltransferase complex"/>
    <property type="evidence" value="ECO:0007669"/>
    <property type="project" value="TreeGrafter"/>
</dbReference>
<evidence type="ECO:0000256" key="6">
    <source>
        <dbReference type="SAM" id="MobiDB-lite"/>
    </source>
</evidence>
<dbReference type="Proteomes" id="UP001454036">
    <property type="component" value="Unassembled WGS sequence"/>
</dbReference>
<dbReference type="GO" id="GO:0006325">
    <property type="term" value="P:chromatin organization"/>
    <property type="evidence" value="ECO:0007669"/>
    <property type="project" value="UniProtKB-KW"/>
</dbReference>
<dbReference type="PANTHER" id="PTHR10880">
    <property type="entry name" value="MORTALITY FACTOR 4-LIKE PROTEIN"/>
    <property type="match status" value="1"/>
</dbReference>
<evidence type="ECO:0000256" key="2">
    <source>
        <dbReference type="ARBA" id="ARBA00022853"/>
    </source>
</evidence>
<evidence type="ECO:0000256" key="5">
    <source>
        <dbReference type="ARBA" id="ARBA00023242"/>
    </source>
</evidence>
<feature type="domain" description="Chromo" evidence="7">
    <location>
        <begin position="27"/>
        <end position="94"/>
    </location>
</feature>
<dbReference type="InterPro" id="IPR026541">
    <property type="entry name" value="MRG_dom"/>
</dbReference>
<protein>
    <submittedName>
        <fullName evidence="8">Chromatin/chromatin-binding, or -regulatory protein</fullName>
    </submittedName>
</protein>
<keyword evidence="9" id="KW-1185">Reference proteome</keyword>
<dbReference type="PROSITE" id="PS51640">
    <property type="entry name" value="MRG"/>
    <property type="match status" value="1"/>
</dbReference>
<comment type="caution">
    <text evidence="8">The sequence shown here is derived from an EMBL/GenBank/DDBJ whole genome shotgun (WGS) entry which is preliminary data.</text>
</comment>
<dbReference type="SUPFAM" id="SSF54160">
    <property type="entry name" value="Chromo domain-like"/>
    <property type="match status" value="1"/>
</dbReference>
<dbReference type="InterPro" id="IPR008676">
    <property type="entry name" value="MRG"/>
</dbReference>
<dbReference type="PIRSF" id="PIRSF038133">
    <property type="entry name" value="HAT_Nua4_EAF3/MRG15"/>
    <property type="match status" value="1"/>
</dbReference>
<dbReference type="Pfam" id="PF05712">
    <property type="entry name" value="MRG"/>
    <property type="match status" value="1"/>
</dbReference>
<dbReference type="InterPro" id="IPR053820">
    <property type="entry name" value="MSL3_chromo-like"/>
</dbReference>
<keyword evidence="5" id="KW-0539">Nucleus</keyword>
<evidence type="ECO:0000256" key="4">
    <source>
        <dbReference type="ARBA" id="ARBA00023163"/>
    </source>
</evidence>
<dbReference type="Gene3D" id="1.10.274.30">
    <property type="entry name" value="MRG domain"/>
    <property type="match status" value="1"/>
</dbReference>
<dbReference type="Pfam" id="PF22732">
    <property type="entry name" value="MSL3_chromo-like"/>
    <property type="match status" value="1"/>
</dbReference>
<evidence type="ECO:0000313" key="9">
    <source>
        <dbReference type="Proteomes" id="UP001454036"/>
    </source>
</evidence>
<evidence type="ECO:0000256" key="3">
    <source>
        <dbReference type="ARBA" id="ARBA00023015"/>
    </source>
</evidence>
<keyword evidence="2" id="KW-0156">Chromatin regulator</keyword>
<reference evidence="8 9" key="1">
    <citation type="submission" date="2024-01" db="EMBL/GenBank/DDBJ databases">
        <title>The complete chloroplast genome sequence of Lithospermum erythrorhizon: insights into the phylogenetic relationship among Boraginaceae species and the maternal lineages of purple gromwells.</title>
        <authorList>
            <person name="Okada T."/>
            <person name="Watanabe K."/>
        </authorList>
    </citation>
    <scope>NUCLEOTIDE SEQUENCE [LARGE SCALE GENOMIC DNA]</scope>
</reference>
<dbReference type="AlphaFoldDB" id="A0AAV3QEV8"/>
<dbReference type="PANTHER" id="PTHR10880:SF15">
    <property type="entry name" value="MSL COMPLEX SUBUNIT 3"/>
    <property type="match status" value="1"/>
</dbReference>
<evidence type="ECO:0000313" key="8">
    <source>
        <dbReference type="EMBL" id="GAA0161180.1"/>
    </source>
</evidence>
<evidence type="ECO:0000259" key="7">
    <source>
        <dbReference type="SMART" id="SM00298"/>
    </source>
</evidence>
<accession>A0AAV3QEV8</accession>
<dbReference type="SMART" id="SM00298">
    <property type="entry name" value="CHROMO"/>
    <property type="match status" value="1"/>
</dbReference>
<comment type="subcellular location">
    <subcellularLocation>
        <location evidence="1">Nucleus</location>
    </subcellularLocation>
</comment>
<dbReference type="EMBL" id="BAABME010004101">
    <property type="protein sequence ID" value="GAA0161180.1"/>
    <property type="molecule type" value="Genomic_DNA"/>
</dbReference>
<keyword evidence="4" id="KW-0804">Transcription</keyword>
<dbReference type="InterPro" id="IPR000953">
    <property type="entry name" value="Chromo/chromo_shadow_dom"/>
</dbReference>
<dbReference type="GO" id="GO:0006355">
    <property type="term" value="P:regulation of DNA-templated transcription"/>
    <property type="evidence" value="ECO:0007669"/>
    <property type="project" value="InterPro"/>
</dbReference>
<dbReference type="InterPro" id="IPR016197">
    <property type="entry name" value="Chromo-like_dom_sf"/>
</dbReference>
<dbReference type="GO" id="GO:0005634">
    <property type="term" value="C:nucleus"/>
    <property type="evidence" value="ECO:0007669"/>
    <property type="project" value="UniProtKB-SubCell"/>
</dbReference>
<organism evidence="8 9">
    <name type="scientific">Lithospermum erythrorhizon</name>
    <name type="common">Purple gromwell</name>
    <name type="synonym">Lithospermum officinale var. erythrorhizon</name>
    <dbReference type="NCBI Taxonomy" id="34254"/>
    <lineage>
        <taxon>Eukaryota</taxon>
        <taxon>Viridiplantae</taxon>
        <taxon>Streptophyta</taxon>
        <taxon>Embryophyta</taxon>
        <taxon>Tracheophyta</taxon>
        <taxon>Spermatophyta</taxon>
        <taxon>Magnoliopsida</taxon>
        <taxon>eudicotyledons</taxon>
        <taxon>Gunneridae</taxon>
        <taxon>Pentapetalae</taxon>
        <taxon>asterids</taxon>
        <taxon>lamiids</taxon>
        <taxon>Boraginales</taxon>
        <taxon>Boraginaceae</taxon>
        <taxon>Boraginoideae</taxon>
        <taxon>Lithospermeae</taxon>
        <taxon>Lithospermum</taxon>
    </lineage>
</organism>
<dbReference type="InterPro" id="IPR038217">
    <property type="entry name" value="MRG_C_sf"/>
</dbReference>
<dbReference type="Gene3D" id="2.30.30.140">
    <property type="match status" value="1"/>
</dbReference>
<proteinExistence type="predicted"/>
<name>A0AAV3QEV8_LITER</name>
<evidence type="ECO:0000256" key="1">
    <source>
        <dbReference type="ARBA" id="ARBA00004123"/>
    </source>
</evidence>
<feature type="region of interest" description="Disordered" evidence="6">
    <location>
        <begin position="1"/>
        <end position="23"/>
    </location>
</feature>
<gene>
    <name evidence="8" type="ORF">LIER_17552</name>
</gene>